<name>A0AAN6N8L8_9PEZI</name>
<feature type="region of interest" description="Disordered" evidence="1">
    <location>
        <begin position="475"/>
        <end position="539"/>
    </location>
</feature>
<dbReference type="PANTHER" id="PTHR35006">
    <property type="entry name" value="GLYOXALASE FAMILY PROTEIN (AFU_ORTHOLOGUE AFUA_5G14830)"/>
    <property type="match status" value="1"/>
</dbReference>
<gene>
    <name evidence="2" type="ORF">QBC46DRAFT_107561</name>
</gene>
<evidence type="ECO:0000313" key="2">
    <source>
        <dbReference type="EMBL" id="KAK3941155.1"/>
    </source>
</evidence>
<evidence type="ECO:0000256" key="1">
    <source>
        <dbReference type="SAM" id="MobiDB-lite"/>
    </source>
</evidence>
<dbReference type="Gene3D" id="3.10.180.10">
    <property type="entry name" value="2,3-Dihydroxybiphenyl 1,2-Dioxygenase, domain 1"/>
    <property type="match status" value="1"/>
</dbReference>
<dbReference type="EMBL" id="MU853786">
    <property type="protein sequence ID" value="KAK3941155.1"/>
    <property type="molecule type" value="Genomic_DNA"/>
</dbReference>
<feature type="compositionally biased region" description="Polar residues" evidence="1">
    <location>
        <begin position="379"/>
        <end position="392"/>
    </location>
</feature>
<sequence length="539" mass="59317">MLPFLEVAHLPSSSSFYSAIIQPLGLRYLYTDAEPVPSITYGTSSAAARPVFQIRQTATSRERPVRLSRIALSAPSAEAVSDAFNFAVRANPDLQRALSGASANRAVERGEKRAKITDFDGNIMELVYQMPNDYPPRYGGSSVRRRQSTSEEASRILHWNYDVASSEISSGSSYRGRTAIARGYDDDDDDEPYATSRRTVTASSATYEPVASPRQNSSGLHVVGAAILGVAAGAVAGATITYNMVKQDRARAPRQEFGPPPFSRRSTYPEQYPEQRRGRYVEVERAVDDYPPVVDYHHRLAPEYATRYSHAGVPKSIEVEDLYEETRSRRHSPHRSRASVRTRSEAATNREPLLLAEMEHRSYVSSSQSSRHHPPIVQRSYTYDTPGQSSGRDSYVSARSNRSSSTVRAPPQSHHVVTSSSPPQVHVTRSKAGSRVTTTTIKVDGSPASVYPSYPAGMIRVASHLSARNIPLPQSRATSHLSARNIPLPDSRAPSHVSARNIPLPRSHANWDDDDVDSVAPSDSISCVGSRRSGRSYRH</sequence>
<feature type="region of interest" description="Disordered" evidence="1">
    <location>
        <begin position="250"/>
        <end position="277"/>
    </location>
</feature>
<feature type="compositionally biased region" description="Low complexity" evidence="1">
    <location>
        <begin position="194"/>
        <end position="206"/>
    </location>
</feature>
<reference evidence="3" key="1">
    <citation type="journal article" date="2023" name="Mol. Phylogenet. Evol.">
        <title>Genome-scale phylogeny and comparative genomics of the fungal order Sordariales.</title>
        <authorList>
            <person name="Hensen N."/>
            <person name="Bonometti L."/>
            <person name="Westerberg I."/>
            <person name="Brannstrom I.O."/>
            <person name="Guillou S."/>
            <person name="Cros-Aarteil S."/>
            <person name="Calhoun S."/>
            <person name="Haridas S."/>
            <person name="Kuo A."/>
            <person name="Mondo S."/>
            <person name="Pangilinan J."/>
            <person name="Riley R."/>
            <person name="LaButti K."/>
            <person name="Andreopoulos B."/>
            <person name="Lipzen A."/>
            <person name="Chen C."/>
            <person name="Yan M."/>
            <person name="Daum C."/>
            <person name="Ng V."/>
            <person name="Clum A."/>
            <person name="Steindorff A."/>
            <person name="Ohm R.A."/>
            <person name="Martin F."/>
            <person name="Silar P."/>
            <person name="Natvig D.O."/>
            <person name="Lalanne C."/>
            <person name="Gautier V."/>
            <person name="Ament-Velasquez S.L."/>
            <person name="Kruys A."/>
            <person name="Hutchinson M.I."/>
            <person name="Powell A.J."/>
            <person name="Barry K."/>
            <person name="Miller A.N."/>
            <person name="Grigoriev I.V."/>
            <person name="Debuchy R."/>
            <person name="Gladieux P."/>
            <person name="Hiltunen Thoren M."/>
            <person name="Johannesson H."/>
        </authorList>
    </citation>
    <scope>NUCLEOTIDE SEQUENCE [LARGE SCALE GENOMIC DNA]</scope>
    <source>
        <strain evidence="3">CBS 340.73</strain>
    </source>
</reference>
<dbReference type="InterPro" id="IPR029068">
    <property type="entry name" value="Glyas_Bleomycin-R_OHBP_Dase"/>
</dbReference>
<evidence type="ECO:0000313" key="3">
    <source>
        <dbReference type="Proteomes" id="UP001303473"/>
    </source>
</evidence>
<dbReference type="Proteomes" id="UP001303473">
    <property type="component" value="Unassembled WGS sequence"/>
</dbReference>
<feature type="compositionally biased region" description="Low complexity" evidence="1">
    <location>
        <begin position="394"/>
        <end position="409"/>
    </location>
</feature>
<dbReference type="PANTHER" id="PTHR35006:SF3">
    <property type="entry name" value="GLYOXALASE FAMILY PROTEIN (AFU_ORTHOLOGUE AFUA_3G06020)"/>
    <property type="match status" value="1"/>
</dbReference>
<organism evidence="2 3">
    <name type="scientific">Diplogelasinospora grovesii</name>
    <dbReference type="NCBI Taxonomy" id="303347"/>
    <lineage>
        <taxon>Eukaryota</taxon>
        <taxon>Fungi</taxon>
        <taxon>Dikarya</taxon>
        <taxon>Ascomycota</taxon>
        <taxon>Pezizomycotina</taxon>
        <taxon>Sordariomycetes</taxon>
        <taxon>Sordariomycetidae</taxon>
        <taxon>Sordariales</taxon>
        <taxon>Diplogelasinosporaceae</taxon>
        <taxon>Diplogelasinospora</taxon>
    </lineage>
</organism>
<keyword evidence="3" id="KW-1185">Reference proteome</keyword>
<accession>A0AAN6N8L8</accession>
<feature type="region of interest" description="Disordered" evidence="1">
    <location>
        <begin position="181"/>
        <end position="216"/>
    </location>
</feature>
<feature type="region of interest" description="Disordered" evidence="1">
    <location>
        <begin position="324"/>
        <end position="434"/>
    </location>
</feature>
<feature type="compositionally biased region" description="Basic residues" evidence="1">
    <location>
        <begin position="328"/>
        <end position="340"/>
    </location>
</feature>
<comment type="caution">
    <text evidence="2">The sequence shown here is derived from an EMBL/GenBank/DDBJ whole genome shotgun (WGS) entry which is preliminary data.</text>
</comment>
<dbReference type="AlphaFoldDB" id="A0AAN6N8L8"/>
<proteinExistence type="predicted"/>
<protein>
    <submittedName>
        <fullName evidence="2">Uncharacterized protein</fullName>
    </submittedName>
</protein>